<name>A0A1N7Q1G5_9RHOB</name>
<evidence type="ECO:0000313" key="2">
    <source>
        <dbReference type="Proteomes" id="UP000186221"/>
    </source>
</evidence>
<gene>
    <name evidence="1" type="ORF">SAMN05421580_11276</name>
</gene>
<sequence length="318" mass="34738">MNQPLNQRTAAVVDPILSTHARGYRNAEFISEVLFPRVPIPNRAMRVIKFGKEAFRMLNTRRAPGAKKKRVQYGYASDPVSLVQDALEGLVPIEHQQEAASVPGVDLGAGAVNMVLNVIDLGHEYAAAQLARSAANYDANHKVALTTTDRWTSDSSNPVADVDAGKEAVRRSIGRYPNTLVLGPSAFTALKNHPKVKEQFKYTSKDSITAEMLAAYFDVARVVVGKAVWLPENAADDTLASDVWGNDAVLAYVPMTGESYQVPSYGYTYELSGYPQVQQPYFERDCDSWIYPTTSERRVILTGAEGGFLFQDAGAAAA</sequence>
<dbReference type="InterPro" id="IPR005564">
    <property type="entry name" value="Major_capsid_GpE"/>
</dbReference>
<evidence type="ECO:0000313" key="1">
    <source>
        <dbReference type="EMBL" id="SIT16708.1"/>
    </source>
</evidence>
<dbReference type="Pfam" id="PF03864">
    <property type="entry name" value="Phage_cap_E"/>
    <property type="match status" value="1"/>
</dbReference>
<reference evidence="2" key="1">
    <citation type="submission" date="2017-01" db="EMBL/GenBank/DDBJ databases">
        <authorList>
            <person name="Varghese N."/>
            <person name="Submissions S."/>
        </authorList>
    </citation>
    <scope>NUCLEOTIDE SEQUENCE [LARGE SCALE GENOMIC DNA]</scope>
    <source>
        <strain evidence="2">DSM 19945</strain>
    </source>
</reference>
<dbReference type="EMBL" id="FTOG01000012">
    <property type="protein sequence ID" value="SIT16708.1"/>
    <property type="molecule type" value="Genomic_DNA"/>
</dbReference>
<dbReference type="InterPro" id="IPR053738">
    <property type="entry name" value="Lambda_capsid_assembly"/>
</dbReference>
<dbReference type="OrthoDB" id="5449178at2"/>
<dbReference type="AlphaFoldDB" id="A0A1N7Q1G5"/>
<protein>
    <submittedName>
        <fullName evidence="1">Phage major capsid protein E</fullName>
    </submittedName>
</protein>
<dbReference type="RefSeq" id="WP_076486097.1">
    <property type="nucleotide sequence ID" value="NZ_FTOG01000012.1"/>
</dbReference>
<dbReference type="STRING" id="453582.SAMN05421580_11276"/>
<dbReference type="Proteomes" id="UP000186221">
    <property type="component" value="Unassembled WGS sequence"/>
</dbReference>
<accession>A0A1N7Q1G5</accession>
<dbReference type="Gene3D" id="3.90.1690.10">
    <property type="entry name" value="phage-related protein like domain"/>
    <property type="match status" value="1"/>
</dbReference>
<proteinExistence type="predicted"/>
<organism evidence="1 2">
    <name type="scientific">Rhodobacter aestuarii</name>
    <dbReference type="NCBI Taxonomy" id="453582"/>
    <lineage>
        <taxon>Bacteria</taxon>
        <taxon>Pseudomonadati</taxon>
        <taxon>Pseudomonadota</taxon>
        <taxon>Alphaproteobacteria</taxon>
        <taxon>Rhodobacterales</taxon>
        <taxon>Rhodobacter group</taxon>
        <taxon>Rhodobacter</taxon>
    </lineage>
</organism>
<keyword evidence="2" id="KW-1185">Reference proteome</keyword>